<comment type="subunit">
    <text evidence="15">Interacts with odr-4.</text>
</comment>
<evidence type="ECO:0000256" key="15">
    <source>
        <dbReference type="ARBA" id="ARBA00064300"/>
    </source>
</evidence>
<feature type="transmembrane region" description="Helical" evidence="19">
    <location>
        <begin position="194"/>
        <end position="222"/>
    </location>
</feature>
<evidence type="ECO:0000256" key="6">
    <source>
        <dbReference type="ARBA" id="ARBA00022725"/>
    </source>
</evidence>
<feature type="transmembrane region" description="Helical" evidence="19">
    <location>
        <begin position="36"/>
        <end position="55"/>
    </location>
</feature>
<keyword evidence="6" id="KW-0552">Olfaction</keyword>
<keyword evidence="2" id="KW-1003">Cell membrane</keyword>
<accession>A0A2G5TD28</accession>
<dbReference type="GO" id="GO:0006935">
    <property type="term" value="P:chemotaxis"/>
    <property type="evidence" value="ECO:0007669"/>
    <property type="project" value="UniProtKB-KW"/>
</dbReference>
<evidence type="ECO:0000256" key="8">
    <source>
        <dbReference type="ARBA" id="ARBA00023069"/>
    </source>
</evidence>
<dbReference type="SUPFAM" id="SSF81321">
    <property type="entry name" value="Family A G protein-coupled receptor-like"/>
    <property type="match status" value="1"/>
</dbReference>
<evidence type="ECO:0000313" key="20">
    <source>
        <dbReference type="EMBL" id="PIC25119.1"/>
    </source>
</evidence>
<evidence type="ECO:0000256" key="3">
    <source>
        <dbReference type="ARBA" id="ARBA00022500"/>
    </source>
</evidence>
<keyword evidence="7 19" id="KW-1133">Transmembrane helix</keyword>
<dbReference type="Pfam" id="PF10326">
    <property type="entry name" value="7TM_GPCR_Str"/>
    <property type="match status" value="1"/>
</dbReference>
<evidence type="ECO:0000256" key="13">
    <source>
        <dbReference type="ARBA" id="ARBA00054965"/>
    </source>
</evidence>
<proteinExistence type="inferred from homology"/>
<keyword evidence="11" id="KW-0325">Glycoprotein</keyword>
<feature type="transmembrane region" description="Helical" evidence="19">
    <location>
        <begin position="86"/>
        <end position="105"/>
    </location>
</feature>
<feature type="transmembrane region" description="Helical" evidence="19">
    <location>
        <begin position="276"/>
        <end position="300"/>
    </location>
</feature>
<dbReference type="STRING" id="1611254.A0A2G5TD28"/>
<keyword evidence="10" id="KW-0675">Receptor</keyword>
<dbReference type="InterPro" id="IPR019428">
    <property type="entry name" value="7TM_GPCR_serpentine_rcpt_Str"/>
</dbReference>
<evidence type="ECO:0000256" key="18">
    <source>
        <dbReference type="ARBA" id="ARBA00082489"/>
    </source>
</evidence>
<keyword evidence="3" id="KW-0145">Chemotaxis</keyword>
<feature type="transmembrane region" description="Helical" evidence="19">
    <location>
        <begin position="242"/>
        <end position="270"/>
    </location>
</feature>
<dbReference type="PANTHER" id="PTHR22943:SF254">
    <property type="entry name" value="SEVEN TM RECEPTOR"/>
    <property type="match status" value="1"/>
</dbReference>
<keyword evidence="4" id="KW-0716">Sensory transduction</keyword>
<dbReference type="EMBL" id="PDUG01000005">
    <property type="protein sequence ID" value="PIC25119.1"/>
    <property type="molecule type" value="Genomic_DNA"/>
</dbReference>
<evidence type="ECO:0000256" key="5">
    <source>
        <dbReference type="ARBA" id="ARBA00022692"/>
    </source>
</evidence>
<evidence type="ECO:0000256" key="17">
    <source>
        <dbReference type="ARBA" id="ARBA00078653"/>
    </source>
</evidence>
<dbReference type="GO" id="GO:0060170">
    <property type="term" value="C:ciliary membrane"/>
    <property type="evidence" value="ECO:0007669"/>
    <property type="project" value="UniProtKB-SubCell"/>
</dbReference>
<protein>
    <recommendedName>
        <fullName evidence="16">Serpentine receptor class r-10</fullName>
    </recommendedName>
    <alternativeName>
        <fullName evidence="17">Odorant response abnormal protein 10</fullName>
    </alternativeName>
    <alternativeName>
        <fullName evidence="18">Olfactory receptor 10</fullName>
    </alternativeName>
</protein>
<keyword evidence="5 19" id="KW-0812">Transmembrane</keyword>
<sequence length="345" mass="39037">MWIQDIAACVSLVINSFLIFMILTKSPPQLGAYKYLMIYISVFEMFCSILDLIMVPQHFSHGPTFLVIVETKDKLLSPTVLSILNALYWGCFGASMAVFAVHFVYRWLVVSENRLLQTFNGWKICLWFSIPVWYGVTWVCTGYILCGPNENTSRFIKDNIKEVLGLEFNEYTYLGPFLYDKDENGTDVVYVAPFIGLGIISGTICSSIVIVLTFGILCYIRIKNIVVTTVNSLKMRSLQRQLFFALVIQTLVPFLLMHIPVALMFAFVFLDIDLGVYSAIVSMTIAIYPAVDPIPTLVIVENYRKTIIYWICCCKKAAHVPGQTTIEPTRFTTLPPSGLELDLDN</sequence>
<evidence type="ECO:0000256" key="7">
    <source>
        <dbReference type="ARBA" id="ARBA00022989"/>
    </source>
</evidence>
<dbReference type="PANTHER" id="PTHR22943">
    <property type="entry name" value="7-TRANSMEMBRANE DOMAIN RECEPTOR C.ELEGANS"/>
    <property type="match status" value="1"/>
</dbReference>
<dbReference type="AlphaFoldDB" id="A0A2G5TD28"/>
<keyword evidence="12" id="KW-0966">Cell projection</keyword>
<evidence type="ECO:0000256" key="12">
    <source>
        <dbReference type="ARBA" id="ARBA00023273"/>
    </source>
</evidence>
<evidence type="ECO:0000313" key="21">
    <source>
        <dbReference type="Proteomes" id="UP000230233"/>
    </source>
</evidence>
<keyword evidence="21" id="KW-1185">Reference proteome</keyword>
<name>A0A2G5TD28_9PELO</name>
<evidence type="ECO:0000256" key="11">
    <source>
        <dbReference type="ARBA" id="ARBA00023180"/>
    </source>
</evidence>
<evidence type="ECO:0000256" key="19">
    <source>
        <dbReference type="SAM" id="Phobius"/>
    </source>
</evidence>
<evidence type="ECO:0000256" key="14">
    <source>
        <dbReference type="ARBA" id="ARBA00061678"/>
    </source>
</evidence>
<feature type="transmembrane region" description="Helical" evidence="19">
    <location>
        <begin position="6"/>
        <end position="24"/>
    </location>
</feature>
<comment type="function">
    <text evidence="13">An odorant receptor which affects chemotaxis to the volatile odorant diacetyl. Specifies AWA neuronal cell fate via the odr-7 pathway.</text>
</comment>
<dbReference type="OrthoDB" id="5846652at2759"/>
<dbReference type="Proteomes" id="UP000230233">
    <property type="component" value="Chromosome V"/>
</dbReference>
<evidence type="ECO:0000256" key="9">
    <source>
        <dbReference type="ARBA" id="ARBA00023136"/>
    </source>
</evidence>
<dbReference type="GO" id="GO:0038022">
    <property type="term" value="F:G protein-coupled olfactory receptor activity"/>
    <property type="evidence" value="ECO:0007669"/>
    <property type="project" value="TreeGrafter"/>
</dbReference>
<reference evidence="21" key="1">
    <citation type="submission" date="2017-10" db="EMBL/GenBank/DDBJ databases">
        <title>Rapid genome shrinkage in a self-fertile nematode reveals novel sperm competition proteins.</title>
        <authorList>
            <person name="Yin D."/>
            <person name="Schwarz E.M."/>
            <person name="Thomas C.G."/>
            <person name="Felde R.L."/>
            <person name="Korf I.F."/>
            <person name="Cutter A.D."/>
            <person name="Schartner C.M."/>
            <person name="Ralston E.J."/>
            <person name="Meyer B.J."/>
            <person name="Haag E.S."/>
        </authorList>
    </citation>
    <scope>NUCLEOTIDE SEQUENCE [LARGE SCALE GENOMIC DNA]</scope>
    <source>
        <strain evidence="21">JU1422</strain>
    </source>
</reference>
<comment type="caution">
    <text evidence="20">The sequence shown here is derived from an EMBL/GenBank/DDBJ whole genome shotgun (WGS) entry which is preliminary data.</text>
</comment>
<organism evidence="20 21">
    <name type="scientific">Caenorhabditis nigoni</name>
    <dbReference type="NCBI Taxonomy" id="1611254"/>
    <lineage>
        <taxon>Eukaryota</taxon>
        <taxon>Metazoa</taxon>
        <taxon>Ecdysozoa</taxon>
        <taxon>Nematoda</taxon>
        <taxon>Chromadorea</taxon>
        <taxon>Rhabditida</taxon>
        <taxon>Rhabditina</taxon>
        <taxon>Rhabditomorpha</taxon>
        <taxon>Rhabditoidea</taxon>
        <taxon>Rhabditidae</taxon>
        <taxon>Peloderinae</taxon>
        <taxon>Caenorhabditis</taxon>
    </lineage>
</organism>
<evidence type="ECO:0000256" key="2">
    <source>
        <dbReference type="ARBA" id="ARBA00022475"/>
    </source>
</evidence>
<evidence type="ECO:0000256" key="10">
    <source>
        <dbReference type="ARBA" id="ARBA00023170"/>
    </source>
</evidence>
<dbReference type="FunFam" id="1.20.1070.10:FF:000128">
    <property type="entry name" value="Seven TM Receptor"/>
    <property type="match status" value="1"/>
</dbReference>
<comment type="subcellular location">
    <subcellularLocation>
        <location evidence="1">Cell projection</location>
        <location evidence="1">Cilium membrane</location>
        <topology evidence="1">Multi-pass membrane protein</topology>
    </subcellularLocation>
</comment>
<keyword evidence="9 19" id="KW-0472">Membrane</keyword>
<dbReference type="GO" id="GO:0042048">
    <property type="term" value="P:olfactory behavior"/>
    <property type="evidence" value="ECO:0007669"/>
    <property type="project" value="TreeGrafter"/>
</dbReference>
<evidence type="ECO:0000256" key="4">
    <source>
        <dbReference type="ARBA" id="ARBA00022606"/>
    </source>
</evidence>
<feature type="transmembrane region" description="Helical" evidence="19">
    <location>
        <begin position="125"/>
        <end position="145"/>
    </location>
</feature>
<gene>
    <name evidence="20" type="primary">Cnig_chr_V.g18174</name>
    <name evidence="20" type="ORF">B9Z55_018174</name>
</gene>
<comment type="similarity">
    <text evidence="14">Belongs to the nematode receptor-like protein str family.</text>
</comment>
<keyword evidence="8" id="KW-0969">Cilium</keyword>
<evidence type="ECO:0000256" key="1">
    <source>
        <dbReference type="ARBA" id="ARBA00004272"/>
    </source>
</evidence>
<evidence type="ECO:0000256" key="16">
    <source>
        <dbReference type="ARBA" id="ARBA00067967"/>
    </source>
</evidence>